<dbReference type="GO" id="GO:0004527">
    <property type="term" value="F:exonuclease activity"/>
    <property type="evidence" value="ECO:0007669"/>
    <property type="project" value="UniProtKB-KW"/>
</dbReference>
<dbReference type="GO" id="GO:0004519">
    <property type="term" value="F:endonuclease activity"/>
    <property type="evidence" value="ECO:0007669"/>
    <property type="project" value="UniProtKB-KW"/>
</dbReference>
<dbReference type="InterPro" id="IPR005135">
    <property type="entry name" value="Endo/exonuclease/phosphatase"/>
</dbReference>
<keyword evidence="2" id="KW-0540">Nuclease</keyword>
<dbReference type="Proteomes" id="UP000295122">
    <property type="component" value="Unassembled WGS sequence"/>
</dbReference>
<dbReference type="RefSeq" id="WP_133768624.1">
    <property type="nucleotide sequence ID" value="NZ_SNZR01000011.1"/>
</dbReference>
<comment type="caution">
    <text evidence="2">The sequence shown here is derived from an EMBL/GenBank/DDBJ whole genome shotgun (WGS) entry which is preliminary data.</text>
</comment>
<dbReference type="InterPro" id="IPR051916">
    <property type="entry name" value="GPI-anchor_lipid_remodeler"/>
</dbReference>
<dbReference type="PANTHER" id="PTHR14859:SF0">
    <property type="entry name" value="ENDONUCLEASE_EXONUCLEASE_PHOSPHATASE FAMILY PROTEIN, EXPRESSED"/>
    <property type="match status" value="1"/>
</dbReference>
<accession>A0A4R7C527</accession>
<evidence type="ECO:0000313" key="3">
    <source>
        <dbReference type="Proteomes" id="UP000295122"/>
    </source>
</evidence>
<organism evidence="2 3">
    <name type="scientific">Enterovirga rhinocerotis</name>
    <dbReference type="NCBI Taxonomy" id="1339210"/>
    <lineage>
        <taxon>Bacteria</taxon>
        <taxon>Pseudomonadati</taxon>
        <taxon>Pseudomonadota</taxon>
        <taxon>Alphaproteobacteria</taxon>
        <taxon>Hyphomicrobiales</taxon>
        <taxon>Methylobacteriaceae</taxon>
        <taxon>Enterovirga</taxon>
    </lineage>
</organism>
<dbReference type="PANTHER" id="PTHR14859">
    <property type="entry name" value="CALCOFLUOR WHITE HYPERSENSITIVE PROTEIN PRECURSOR"/>
    <property type="match status" value="1"/>
</dbReference>
<keyword evidence="3" id="KW-1185">Reference proteome</keyword>
<dbReference type="Gene3D" id="3.60.10.10">
    <property type="entry name" value="Endonuclease/exonuclease/phosphatase"/>
    <property type="match status" value="1"/>
</dbReference>
<dbReference type="GO" id="GO:0006506">
    <property type="term" value="P:GPI anchor biosynthetic process"/>
    <property type="evidence" value="ECO:0007669"/>
    <property type="project" value="TreeGrafter"/>
</dbReference>
<protein>
    <submittedName>
        <fullName evidence="2">Endonuclease/exonuclease/phosphatase family metal-dependent hydrolase</fullName>
    </submittedName>
</protein>
<sequence length="278" mass="30563">MKLLTWNIQWGLGLDGRVDLARIVRHARDLGDPDILCLQEVADNMPDLEGQGGADQFAELAALLPDHRPVIGAGVETYDEDGRRRRFGNLILSRLPVRQVIRHALPWPGTPGLNMPRTLIETMIEAPFGPVRVMTTHLEYFSGDLRALAVDAIRAAHEDGASRAVTLRETGAGPYAPTPASGSAILTGDFNMRPDDPTRMRLLAPFPDGTPAFRDAWVLRHGDVPHPPSFCIADRRYGEPHCADHVLVTGDLARRVAAIAYDTETRLSDHQPVLLTID</sequence>
<dbReference type="EMBL" id="SNZR01000011">
    <property type="protein sequence ID" value="TDR93644.1"/>
    <property type="molecule type" value="Genomic_DNA"/>
</dbReference>
<dbReference type="Pfam" id="PF03372">
    <property type="entry name" value="Exo_endo_phos"/>
    <property type="match status" value="1"/>
</dbReference>
<keyword evidence="2" id="KW-0269">Exonuclease</keyword>
<proteinExistence type="predicted"/>
<keyword evidence="2" id="KW-0378">Hydrolase</keyword>
<evidence type="ECO:0000313" key="2">
    <source>
        <dbReference type="EMBL" id="TDR93644.1"/>
    </source>
</evidence>
<dbReference type="SUPFAM" id="SSF56219">
    <property type="entry name" value="DNase I-like"/>
    <property type="match status" value="1"/>
</dbReference>
<feature type="domain" description="Endonuclease/exonuclease/phosphatase" evidence="1">
    <location>
        <begin position="4"/>
        <end position="270"/>
    </location>
</feature>
<name>A0A4R7C527_9HYPH</name>
<dbReference type="GO" id="GO:0016020">
    <property type="term" value="C:membrane"/>
    <property type="evidence" value="ECO:0007669"/>
    <property type="project" value="GOC"/>
</dbReference>
<keyword evidence="2" id="KW-0255">Endonuclease</keyword>
<evidence type="ECO:0000259" key="1">
    <source>
        <dbReference type="Pfam" id="PF03372"/>
    </source>
</evidence>
<reference evidence="2 3" key="1">
    <citation type="submission" date="2019-03" db="EMBL/GenBank/DDBJ databases">
        <title>Genomic Encyclopedia of Type Strains, Phase IV (KMG-IV): sequencing the most valuable type-strain genomes for metagenomic binning, comparative biology and taxonomic classification.</title>
        <authorList>
            <person name="Goeker M."/>
        </authorList>
    </citation>
    <scope>NUCLEOTIDE SEQUENCE [LARGE SCALE GENOMIC DNA]</scope>
    <source>
        <strain evidence="2 3">DSM 25903</strain>
    </source>
</reference>
<gene>
    <name evidence="2" type="ORF">EV668_0909</name>
</gene>
<dbReference type="AlphaFoldDB" id="A0A4R7C527"/>
<dbReference type="InterPro" id="IPR036691">
    <property type="entry name" value="Endo/exonu/phosph_ase_sf"/>
</dbReference>
<dbReference type="OrthoDB" id="9813425at2"/>